<dbReference type="Proteomes" id="UP000017184">
    <property type="component" value="Chromosome"/>
</dbReference>
<keyword evidence="2" id="KW-1185">Reference proteome</keyword>
<protein>
    <submittedName>
        <fullName evidence="1">Uncharacterized protein</fullName>
    </submittedName>
</protein>
<reference evidence="1 2" key="1">
    <citation type="journal article" date="2013" name="Genome Biol.">
        <title>Genomic analysis reveals key aspects of prokaryotic symbiosis in the phototrophic consortium "Chlorochromatium aggregatum".</title>
        <authorList>
            <person name="Liu Z."/>
            <person name="Muller J."/>
            <person name="Li T."/>
            <person name="Alvey R.M."/>
            <person name="Vogl K."/>
            <person name="Frigaard N.U."/>
            <person name="Rockwell N.C."/>
            <person name="Boyd E.S."/>
            <person name="Tomsho L.P."/>
            <person name="Schuster S.C."/>
            <person name="Henke P."/>
            <person name="Rohde M."/>
            <person name="Overmann J."/>
            <person name="Bryant D.A."/>
        </authorList>
    </citation>
    <scope>NUCLEOTIDE SEQUENCE [LARGE SCALE GENOMIC DNA]</scope>
    <source>
        <strain evidence="1">CR</strain>
    </source>
</reference>
<dbReference type="HOGENOM" id="CLU_2768199_0_0_4"/>
<gene>
    <name evidence="1" type="ORF">Cenrod_2245</name>
</gene>
<organism evidence="1 2">
    <name type="scientific">Candidatus Symbiobacter mobilis CR</name>
    <dbReference type="NCBI Taxonomy" id="946483"/>
    <lineage>
        <taxon>Bacteria</taxon>
        <taxon>Pseudomonadati</taxon>
        <taxon>Pseudomonadota</taxon>
        <taxon>Betaproteobacteria</taxon>
        <taxon>Burkholderiales</taxon>
        <taxon>Comamonadaceae</taxon>
    </lineage>
</organism>
<proteinExistence type="predicted"/>
<sequence>MFWYGAAKVLAMGRVHNHLAAMPRLYRQQCKLHSHAGAWERATKESAWLRGIGRFATSGAMFGLEGTGF</sequence>
<dbReference type="STRING" id="946483.Cenrod_2245"/>
<evidence type="ECO:0000313" key="1">
    <source>
        <dbReference type="EMBL" id="AGX88310.1"/>
    </source>
</evidence>
<dbReference type="EMBL" id="CP004885">
    <property type="protein sequence ID" value="AGX88310.1"/>
    <property type="molecule type" value="Genomic_DNA"/>
</dbReference>
<accession>U5NAG4</accession>
<dbReference type="AlphaFoldDB" id="U5NAG4"/>
<name>U5NAG4_9BURK</name>
<evidence type="ECO:0000313" key="2">
    <source>
        <dbReference type="Proteomes" id="UP000017184"/>
    </source>
</evidence>
<dbReference type="KEGG" id="cbx:Cenrod_2245"/>